<dbReference type="FunFam" id="6.10.250.3260:FF:000001">
    <property type="entry name" value="60S ribosomal protein L21"/>
    <property type="match status" value="1"/>
</dbReference>
<evidence type="ECO:0000313" key="8">
    <source>
        <dbReference type="Proteomes" id="UP000472264"/>
    </source>
</evidence>
<dbReference type="GO" id="GO:0003735">
    <property type="term" value="F:structural constituent of ribosome"/>
    <property type="evidence" value="ECO:0007669"/>
    <property type="project" value="InterPro"/>
</dbReference>
<comment type="similarity">
    <text evidence="1">Belongs to the eukaryotic ribosomal protein eL21 family.</text>
</comment>
<dbReference type="Gene3D" id="2.30.30.70">
    <property type="entry name" value="Ribosomal protein L21"/>
    <property type="match status" value="1"/>
</dbReference>
<dbReference type="SUPFAM" id="SSF50104">
    <property type="entry name" value="Translation proteins SH3-like domain"/>
    <property type="match status" value="1"/>
</dbReference>
<dbReference type="FunFam" id="2.30.30.70:FF:000001">
    <property type="entry name" value="60S ribosomal protein L21"/>
    <property type="match status" value="1"/>
</dbReference>
<dbReference type="InterPro" id="IPR036948">
    <property type="entry name" value="Ribosomal_eL21_sf"/>
</dbReference>
<reference evidence="7" key="2">
    <citation type="submission" date="2025-08" db="UniProtKB">
        <authorList>
            <consortium name="Ensembl"/>
        </authorList>
    </citation>
    <scope>IDENTIFICATION</scope>
</reference>
<evidence type="ECO:0000256" key="5">
    <source>
        <dbReference type="ARBA" id="ARBA00035327"/>
    </source>
</evidence>
<evidence type="ECO:0000256" key="1">
    <source>
        <dbReference type="ARBA" id="ARBA00008427"/>
    </source>
</evidence>
<evidence type="ECO:0000256" key="6">
    <source>
        <dbReference type="SAM" id="MobiDB-lite"/>
    </source>
</evidence>
<feature type="compositionally biased region" description="Basic and acidic residues" evidence="6">
    <location>
        <begin position="152"/>
        <end position="161"/>
    </location>
</feature>
<keyword evidence="3" id="KW-0687">Ribonucleoprotein</keyword>
<evidence type="ECO:0000256" key="3">
    <source>
        <dbReference type="ARBA" id="ARBA00023274"/>
    </source>
</evidence>
<dbReference type="FunCoup" id="A0A665UUE5">
    <property type="interactions" value="1120"/>
</dbReference>
<evidence type="ECO:0000256" key="4">
    <source>
        <dbReference type="ARBA" id="ARBA00035219"/>
    </source>
</evidence>
<dbReference type="InterPro" id="IPR008991">
    <property type="entry name" value="Translation_prot_SH3-like_sf"/>
</dbReference>
<dbReference type="PROSITE" id="PS01171">
    <property type="entry name" value="RIBOSOMAL_L21E"/>
    <property type="match status" value="1"/>
</dbReference>
<dbReference type="InterPro" id="IPR001147">
    <property type="entry name" value="Ribosomal_eL21"/>
</dbReference>
<proteinExistence type="inferred from homology"/>
<dbReference type="InParanoid" id="A0A665UUE5"/>
<dbReference type="Proteomes" id="UP000472264">
    <property type="component" value="Chromosome 20"/>
</dbReference>
<reference evidence="7" key="3">
    <citation type="submission" date="2025-09" db="UniProtKB">
        <authorList>
            <consortium name="Ensembl"/>
        </authorList>
    </citation>
    <scope>IDENTIFICATION</scope>
</reference>
<dbReference type="Ensembl" id="ENSENLT00000024093.1">
    <property type="protein sequence ID" value="ENSENLP00000023318.1"/>
    <property type="gene ID" value="ENSENLG00000010568.1"/>
</dbReference>
<feature type="region of interest" description="Disordered" evidence="6">
    <location>
        <begin position="130"/>
        <end position="161"/>
    </location>
</feature>
<evidence type="ECO:0000313" key="7">
    <source>
        <dbReference type="Ensembl" id="ENSENLP00000023318.1"/>
    </source>
</evidence>
<protein>
    <recommendedName>
        <fullName evidence="4">Large ribosomal subunit protein eL21</fullName>
    </recommendedName>
    <alternativeName>
        <fullName evidence="5">60S ribosomal protein L21</fullName>
    </alternativeName>
</protein>
<gene>
    <name evidence="7" type="primary">rpl21</name>
</gene>
<accession>A0A665UUE5</accession>
<dbReference type="InterPro" id="IPR018259">
    <property type="entry name" value="Ribosomal_eL21_CS"/>
</dbReference>
<organism evidence="7 8">
    <name type="scientific">Echeneis naucrates</name>
    <name type="common">Live sharksucker</name>
    <dbReference type="NCBI Taxonomy" id="173247"/>
    <lineage>
        <taxon>Eukaryota</taxon>
        <taxon>Metazoa</taxon>
        <taxon>Chordata</taxon>
        <taxon>Craniata</taxon>
        <taxon>Vertebrata</taxon>
        <taxon>Euteleostomi</taxon>
        <taxon>Actinopterygii</taxon>
        <taxon>Neopterygii</taxon>
        <taxon>Teleostei</taxon>
        <taxon>Neoteleostei</taxon>
        <taxon>Acanthomorphata</taxon>
        <taxon>Carangaria</taxon>
        <taxon>Carangiformes</taxon>
        <taxon>Echeneidae</taxon>
        <taxon>Echeneis</taxon>
    </lineage>
</organism>
<dbReference type="GO" id="GO:0006412">
    <property type="term" value="P:translation"/>
    <property type="evidence" value="ECO:0007669"/>
    <property type="project" value="InterPro"/>
</dbReference>
<dbReference type="AlphaFoldDB" id="A0A665UUE5"/>
<dbReference type="Gene3D" id="6.10.250.3260">
    <property type="match status" value="1"/>
</dbReference>
<keyword evidence="8" id="KW-1185">Reference proteome</keyword>
<keyword evidence="2" id="KW-0689">Ribosomal protein</keyword>
<sequence length="176" mass="20320">MVRTCLKCIQHYFDGLENLLPCNHCRKLHELTASIYFTGPIPLSTYMRIYKKGDIVDIKGTGTIQRGMPHKCYHGKTGRVYNVTQHAVGIIVNKQVKGRILAKRINVRIEHVKHSKSRDSFLQRVKENESKKLEAKQKGSWVELKRQPAPPRDAHFVSTKKNEPQLLEPIPYEFMA</sequence>
<dbReference type="GO" id="GO:0022625">
    <property type="term" value="C:cytosolic large ribosomal subunit"/>
    <property type="evidence" value="ECO:0007669"/>
    <property type="project" value="UniProtKB-ARBA"/>
</dbReference>
<dbReference type="PANTHER" id="PTHR20981">
    <property type="entry name" value="60S RIBOSOMAL PROTEIN L21"/>
    <property type="match status" value="1"/>
</dbReference>
<reference evidence="7" key="1">
    <citation type="submission" date="2021-04" db="EMBL/GenBank/DDBJ databases">
        <authorList>
            <consortium name="Wellcome Sanger Institute Data Sharing"/>
        </authorList>
    </citation>
    <scope>NUCLEOTIDE SEQUENCE [LARGE SCALE GENOMIC DNA]</scope>
</reference>
<evidence type="ECO:0000256" key="2">
    <source>
        <dbReference type="ARBA" id="ARBA00022980"/>
    </source>
</evidence>
<dbReference type="Pfam" id="PF01157">
    <property type="entry name" value="Ribosomal_L21e"/>
    <property type="match status" value="1"/>
</dbReference>
<name>A0A665UUE5_ECHNA</name>